<organism evidence="1 2">
    <name type="scientific">Methylorubrum aminovorans</name>
    <dbReference type="NCBI Taxonomy" id="269069"/>
    <lineage>
        <taxon>Bacteria</taxon>
        <taxon>Pseudomonadati</taxon>
        <taxon>Pseudomonadota</taxon>
        <taxon>Alphaproteobacteria</taxon>
        <taxon>Hyphomicrobiales</taxon>
        <taxon>Methylobacteriaceae</taxon>
        <taxon>Methylorubrum</taxon>
    </lineage>
</organism>
<evidence type="ECO:0000313" key="1">
    <source>
        <dbReference type="EMBL" id="GJE63227.1"/>
    </source>
</evidence>
<dbReference type="RefSeq" id="WP_238222015.1">
    <property type="nucleotide sequence ID" value="NZ_BAAADH010000020.1"/>
</dbReference>
<reference evidence="1" key="1">
    <citation type="journal article" date="2021" name="Front. Microbiol.">
        <title>Comprehensive Comparative Genomics and Phenotyping of Methylobacterium Species.</title>
        <authorList>
            <person name="Alessa O."/>
            <person name="Ogura Y."/>
            <person name="Fujitani Y."/>
            <person name="Takami H."/>
            <person name="Hayashi T."/>
            <person name="Sahin N."/>
            <person name="Tani A."/>
        </authorList>
    </citation>
    <scope>NUCLEOTIDE SEQUENCE</scope>
    <source>
        <strain evidence="1">NBRC 15686</strain>
    </source>
</reference>
<dbReference type="InterPro" id="IPR056209">
    <property type="entry name" value="SU10_adaptor"/>
</dbReference>
<accession>A0ABQ4U7R3</accession>
<keyword evidence="2" id="KW-1185">Reference proteome</keyword>
<name>A0ABQ4U7R3_9HYPH</name>
<dbReference type="EMBL" id="BPRC01000001">
    <property type="protein sequence ID" value="GJE63227.1"/>
    <property type="molecule type" value="Genomic_DNA"/>
</dbReference>
<reference evidence="1" key="2">
    <citation type="submission" date="2021-08" db="EMBL/GenBank/DDBJ databases">
        <authorList>
            <person name="Tani A."/>
            <person name="Ola A."/>
            <person name="Ogura Y."/>
            <person name="Katsura K."/>
            <person name="Hayashi T."/>
        </authorList>
    </citation>
    <scope>NUCLEOTIDE SEQUENCE</scope>
    <source>
        <strain evidence="1">NBRC 15686</strain>
    </source>
</reference>
<evidence type="ECO:0000313" key="2">
    <source>
        <dbReference type="Proteomes" id="UP001055039"/>
    </source>
</evidence>
<comment type="caution">
    <text evidence="1">The sequence shown here is derived from an EMBL/GenBank/DDBJ whole genome shotgun (WGS) entry which is preliminary data.</text>
</comment>
<dbReference type="Pfam" id="PF24175">
    <property type="entry name" value="SU10_adaptor"/>
    <property type="match status" value="1"/>
</dbReference>
<gene>
    <name evidence="1" type="ORF">LNAOJCKE_0421</name>
</gene>
<dbReference type="Proteomes" id="UP001055039">
    <property type="component" value="Unassembled WGS sequence"/>
</dbReference>
<sequence>MPTTLADIRNRVLRKLARHNMPVSLVNQWIGDAVRRIQQTIRVPIDEALTQVVTDEGFNGLIDIPTEMTELLSLRVNGIELEQRSITEINAQRALPLAQPRYYTRVVGQYRIAPIPQAGSVIELEYRSSIEPGSDDTTSIRLFDLKPELVEYGALRIAADDSEDDLALARYTSEYNSHFLELQALALRDDFQNASMAPAYNMNGDWY</sequence>
<proteinExistence type="predicted"/>
<protein>
    <submittedName>
        <fullName evidence="1">Uncharacterized protein</fullName>
    </submittedName>
</protein>